<reference evidence="2 3" key="1">
    <citation type="submission" date="2016-10" db="EMBL/GenBank/DDBJ databases">
        <authorList>
            <person name="de Groot N.N."/>
        </authorList>
    </citation>
    <scope>NUCLEOTIDE SEQUENCE [LARGE SCALE GENOMIC DNA]</scope>
    <source>
        <strain evidence="2 3">DSM 21001</strain>
    </source>
</reference>
<proteinExistence type="predicted"/>
<dbReference type="OrthoDB" id="7618855at2"/>
<evidence type="ECO:0000313" key="2">
    <source>
        <dbReference type="EMBL" id="SFS14060.1"/>
    </source>
</evidence>
<feature type="transmembrane region" description="Helical" evidence="1">
    <location>
        <begin position="142"/>
        <end position="158"/>
    </location>
</feature>
<dbReference type="STRING" id="474950.SAMN05421771_2455"/>
<keyword evidence="1" id="KW-1133">Transmembrane helix</keyword>
<keyword evidence="1" id="KW-0472">Membrane</keyword>
<organism evidence="2 3">
    <name type="scientific">Granulicella pectinivorans</name>
    <dbReference type="NCBI Taxonomy" id="474950"/>
    <lineage>
        <taxon>Bacteria</taxon>
        <taxon>Pseudomonadati</taxon>
        <taxon>Acidobacteriota</taxon>
        <taxon>Terriglobia</taxon>
        <taxon>Terriglobales</taxon>
        <taxon>Acidobacteriaceae</taxon>
        <taxon>Granulicella</taxon>
    </lineage>
</organism>
<keyword evidence="3" id="KW-1185">Reference proteome</keyword>
<dbReference type="EMBL" id="FOZL01000001">
    <property type="protein sequence ID" value="SFS14060.1"/>
    <property type="molecule type" value="Genomic_DNA"/>
</dbReference>
<accession>A0A1I6MEC4</accession>
<dbReference type="Proteomes" id="UP000199024">
    <property type="component" value="Unassembled WGS sequence"/>
</dbReference>
<dbReference type="Pfam" id="PF09933">
    <property type="entry name" value="DUF2165"/>
    <property type="match status" value="1"/>
</dbReference>
<feature type="transmembrane region" description="Helical" evidence="1">
    <location>
        <begin position="64"/>
        <end position="83"/>
    </location>
</feature>
<evidence type="ECO:0000313" key="3">
    <source>
        <dbReference type="Proteomes" id="UP000199024"/>
    </source>
</evidence>
<protein>
    <submittedName>
        <fullName evidence="2">Predicted small integral membrane protein</fullName>
    </submittedName>
</protein>
<keyword evidence="1" id="KW-0812">Transmembrane</keyword>
<evidence type="ECO:0000256" key="1">
    <source>
        <dbReference type="SAM" id="Phobius"/>
    </source>
</evidence>
<dbReference type="RefSeq" id="WP_089839387.1">
    <property type="nucleotide sequence ID" value="NZ_FOZL01000001.1"/>
</dbReference>
<dbReference type="InterPro" id="IPR018681">
    <property type="entry name" value="DUF2165_transmembrane"/>
</dbReference>
<sequence>MILRLSKCILLAGVSFFFTLVVFNNLADYNANYQFVRHILMMDTIFPNSPSLWRSLQSSTLHTLFYHSIIATEAVIALVSWWGTINLLRAIRATPAAFQQAKSVGTVALTLACSLWLVAFLTVGGEWFLMWQSHGWNGQEEAFRMFTICAFVLVYLTLSEPEIRL</sequence>
<gene>
    <name evidence="2" type="ORF">SAMN05421771_2455</name>
</gene>
<feature type="transmembrane region" description="Helical" evidence="1">
    <location>
        <begin position="104"/>
        <end position="130"/>
    </location>
</feature>
<name>A0A1I6MEC4_9BACT</name>
<dbReference type="AlphaFoldDB" id="A0A1I6MEC4"/>